<feature type="compositionally biased region" description="Polar residues" evidence="1">
    <location>
        <begin position="103"/>
        <end position="115"/>
    </location>
</feature>
<comment type="caution">
    <text evidence="2">The sequence shown here is derived from an EMBL/GenBank/DDBJ whole genome shotgun (WGS) entry which is preliminary data.</text>
</comment>
<protein>
    <submittedName>
        <fullName evidence="2">Uncharacterized protein</fullName>
    </submittedName>
</protein>
<feature type="region of interest" description="Disordered" evidence="1">
    <location>
        <begin position="1"/>
        <end position="131"/>
    </location>
</feature>
<evidence type="ECO:0000256" key="1">
    <source>
        <dbReference type="SAM" id="MobiDB-lite"/>
    </source>
</evidence>
<accession>A0ABR2PUJ8</accession>
<dbReference type="Proteomes" id="UP001396334">
    <property type="component" value="Unassembled WGS sequence"/>
</dbReference>
<keyword evidence="3" id="KW-1185">Reference proteome</keyword>
<feature type="compositionally biased region" description="Polar residues" evidence="1">
    <location>
        <begin position="60"/>
        <end position="78"/>
    </location>
</feature>
<reference evidence="2 3" key="1">
    <citation type="journal article" date="2024" name="G3 (Bethesda)">
        <title>Genome assembly of Hibiscus sabdariffa L. provides insights into metabolisms of medicinal natural products.</title>
        <authorList>
            <person name="Kim T."/>
        </authorList>
    </citation>
    <scope>NUCLEOTIDE SEQUENCE [LARGE SCALE GENOMIC DNA]</scope>
    <source>
        <strain evidence="2">TK-2024</strain>
        <tissue evidence="2">Old leaves</tissue>
    </source>
</reference>
<evidence type="ECO:0000313" key="3">
    <source>
        <dbReference type="Proteomes" id="UP001396334"/>
    </source>
</evidence>
<feature type="compositionally biased region" description="Basic and acidic residues" evidence="1">
    <location>
        <begin position="23"/>
        <end position="37"/>
    </location>
</feature>
<evidence type="ECO:0000313" key="2">
    <source>
        <dbReference type="EMBL" id="KAK8992136.1"/>
    </source>
</evidence>
<proteinExistence type="predicted"/>
<organism evidence="2 3">
    <name type="scientific">Hibiscus sabdariffa</name>
    <name type="common">roselle</name>
    <dbReference type="NCBI Taxonomy" id="183260"/>
    <lineage>
        <taxon>Eukaryota</taxon>
        <taxon>Viridiplantae</taxon>
        <taxon>Streptophyta</taxon>
        <taxon>Embryophyta</taxon>
        <taxon>Tracheophyta</taxon>
        <taxon>Spermatophyta</taxon>
        <taxon>Magnoliopsida</taxon>
        <taxon>eudicotyledons</taxon>
        <taxon>Gunneridae</taxon>
        <taxon>Pentapetalae</taxon>
        <taxon>rosids</taxon>
        <taxon>malvids</taxon>
        <taxon>Malvales</taxon>
        <taxon>Malvaceae</taxon>
        <taxon>Malvoideae</taxon>
        <taxon>Hibiscus</taxon>
    </lineage>
</organism>
<name>A0ABR2PUJ8_9ROSI</name>
<dbReference type="EMBL" id="JBBPBN010000050">
    <property type="protein sequence ID" value="KAK8992136.1"/>
    <property type="molecule type" value="Genomic_DNA"/>
</dbReference>
<gene>
    <name evidence="2" type="ORF">V6N11_048232</name>
</gene>
<sequence>MNLRIQTKRKQDPAAAKTPQQFERCRLEMKTQDKRLTFSEIGSSQGFASGRLKEAKKTTQRSPRTGGASQSQIPQLRQQHTENESAFDAATNGPTDSGRYRSNGHSRQYSDSTQDAAIKLDPNLFDVPGSK</sequence>